<gene>
    <name evidence="2" type="ORF">J3R73_002977</name>
</gene>
<proteinExistence type="predicted"/>
<reference evidence="2 3" key="1">
    <citation type="submission" date="2023-07" db="EMBL/GenBank/DDBJ databases">
        <title>Genomic Encyclopedia of Type Strains, Phase IV (KMG-IV): sequencing the most valuable type-strain genomes for metagenomic binning, comparative biology and taxonomic classification.</title>
        <authorList>
            <person name="Goeker M."/>
        </authorList>
    </citation>
    <scope>NUCLEOTIDE SEQUENCE [LARGE SCALE GENOMIC DNA]</scope>
    <source>
        <strain evidence="2 3">DSM 5896</strain>
    </source>
</reference>
<dbReference type="Proteomes" id="UP001237448">
    <property type="component" value="Unassembled WGS sequence"/>
</dbReference>
<sequence>MEPLNDPIFGELIDRDEAGDWYRWYEIDLFGERKSVRLAVTYTAKPTEAQQSTFLKFEQHKQACINNIEKAIFNYYNSILEEVRADLEEDADEVMPIISTVNELNDLVTLEEIIVAPSDREIGFLFECTWEIEHGLGVQLRDNEVTKVGFQDVII</sequence>
<comment type="caution">
    <text evidence="2">The sequence shown here is derived from an EMBL/GenBank/DDBJ whole genome shotgun (WGS) entry which is preliminary data.</text>
</comment>
<protein>
    <recommendedName>
        <fullName evidence="1">DUF6985 domain-containing protein</fullName>
    </recommendedName>
</protein>
<keyword evidence="3" id="KW-1185">Reference proteome</keyword>
<accession>A0ABU0FF03</accession>
<organism evidence="2 3">
    <name type="scientific">Labrys monachus</name>
    <dbReference type="NCBI Taxonomy" id="217067"/>
    <lineage>
        <taxon>Bacteria</taxon>
        <taxon>Pseudomonadati</taxon>
        <taxon>Pseudomonadota</taxon>
        <taxon>Alphaproteobacteria</taxon>
        <taxon>Hyphomicrobiales</taxon>
        <taxon>Xanthobacteraceae</taxon>
        <taxon>Labrys</taxon>
    </lineage>
</organism>
<name>A0ABU0FF03_9HYPH</name>
<dbReference type="Pfam" id="PF22481">
    <property type="entry name" value="DUF6985"/>
    <property type="match status" value="1"/>
</dbReference>
<dbReference type="RefSeq" id="WP_307428135.1">
    <property type="nucleotide sequence ID" value="NZ_JAUSVK010000001.1"/>
</dbReference>
<evidence type="ECO:0000313" key="3">
    <source>
        <dbReference type="Proteomes" id="UP001237448"/>
    </source>
</evidence>
<evidence type="ECO:0000259" key="1">
    <source>
        <dbReference type="Pfam" id="PF22481"/>
    </source>
</evidence>
<dbReference type="EMBL" id="JAUSVK010000001">
    <property type="protein sequence ID" value="MDQ0393185.1"/>
    <property type="molecule type" value="Genomic_DNA"/>
</dbReference>
<dbReference type="InterPro" id="IPR054254">
    <property type="entry name" value="DUF6985"/>
</dbReference>
<feature type="domain" description="DUF6985" evidence="1">
    <location>
        <begin position="10"/>
        <end position="153"/>
    </location>
</feature>
<evidence type="ECO:0000313" key="2">
    <source>
        <dbReference type="EMBL" id="MDQ0393185.1"/>
    </source>
</evidence>